<dbReference type="InterPro" id="IPR019993">
    <property type="entry name" value="RecB_nuclease_TM0106_put"/>
</dbReference>
<dbReference type="InterPro" id="IPR027417">
    <property type="entry name" value="P-loop_NTPase"/>
</dbReference>
<name>A0ABR6HB79_AMIAI</name>
<feature type="domain" description="YprB ribonuclease H-like" evidence="6">
    <location>
        <begin position="312"/>
        <end position="485"/>
    </location>
</feature>
<dbReference type="PANTHER" id="PTHR43788">
    <property type="entry name" value="DNA2/NAM7 HELICASE FAMILY MEMBER"/>
    <property type="match status" value="1"/>
</dbReference>
<dbReference type="InterPro" id="IPR047187">
    <property type="entry name" value="SF1_C_Upf1"/>
</dbReference>
<dbReference type="Pfam" id="PF13604">
    <property type="entry name" value="AAA_30"/>
    <property type="match status" value="1"/>
</dbReference>
<reference evidence="7 8" key="1">
    <citation type="submission" date="2020-08" db="EMBL/GenBank/DDBJ databases">
        <title>Genomic Encyclopedia of Type Strains, Phase IV (KMG-IV): sequencing the most valuable type-strain genomes for metagenomic binning, comparative biology and taxonomic classification.</title>
        <authorList>
            <person name="Goeker M."/>
        </authorList>
    </citation>
    <scope>NUCLEOTIDE SEQUENCE [LARGE SCALE GENOMIC DNA]</scope>
    <source>
        <strain evidence="7 8">DSM 10368</strain>
    </source>
</reference>
<keyword evidence="1" id="KW-0547">Nucleotide-binding</keyword>
<dbReference type="Pfam" id="PF13087">
    <property type="entry name" value="AAA_12"/>
    <property type="match status" value="1"/>
</dbReference>
<evidence type="ECO:0000256" key="4">
    <source>
        <dbReference type="ARBA" id="ARBA00022840"/>
    </source>
</evidence>
<dbReference type="InterPro" id="IPR012337">
    <property type="entry name" value="RNaseH-like_sf"/>
</dbReference>
<comment type="caution">
    <text evidence="7">The sequence shown here is derived from an EMBL/GenBank/DDBJ whole genome shotgun (WGS) entry which is preliminary data.</text>
</comment>
<evidence type="ECO:0000313" key="7">
    <source>
        <dbReference type="EMBL" id="MBB3707781.1"/>
    </source>
</evidence>
<evidence type="ECO:0000256" key="2">
    <source>
        <dbReference type="ARBA" id="ARBA00022801"/>
    </source>
</evidence>
<evidence type="ECO:0000259" key="5">
    <source>
        <dbReference type="Pfam" id="PF13087"/>
    </source>
</evidence>
<keyword evidence="2" id="KW-0378">Hydrolase</keyword>
<dbReference type="SUPFAM" id="SSF52540">
    <property type="entry name" value="P-loop containing nucleoside triphosphate hydrolases"/>
    <property type="match status" value="1"/>
</dbReference>
<dbReference type="SUPFAM" id="SSF53098">
    <property type="entry name" value="Ribonuclease H-like"/>
    <property type="match status" value="1"/>
</dbReference>
<gene>
    <name evidence="7" type="ORF">FHS67_004114</name>
</gene>
<keyword evidence="8" id="KW-1185">Reference proteome</keyword>
<keyword evidence="4" id="KW-0067">ATP-binding</keyword>
<evidence type="ECO:0000259" key="6">
    <source>
        <dbReference type="Pfam" id="PF13482"/>
    </source>
</evidence>
<evidence type="ECO:0000313" key="8">
    <source>
        <dbReference type="Proteomes" id="UP000577697"/>
    </source>
</evidence>
<sequence length="1114" mass="121503">MRNLDDRTLLSASDLMRFMGCPHATTLDLAHMRGAGPRPREDSEDSALLQKQGDAHEAAHLARLKADGRHIIEVDRSDLARDAATTREALVKGPDVIFQGAFLSGNWGGWSDFLERVEKPSTLGAFSYEVTDTKLKRRPHPKHVLQLVLYSDLLTKIQGVAPEFAHVELGDGSRATLRLADYAAYARMARNRLESFVTDPQPTRPIPCTDCALCRWGDHCAEVWQAEDSLFNVANITREQVKKLEAAGITTMETLAGLDQPIRGMAENTRLRLVTQARLQHARKTGEPAYELRAPELGKGFDLLPEPLPGDLFYDIEGDPHYEGGLEYLHGVWCDGQFRTFWAHDHAAEARALADLLAFFRTRLDAHPDARIYHYAAYEITALRRLTTKYGIGEAFLDRLLRERRFVDLFAVVRGALVGSEANYSIKSMEAFYGRKRDGEVKTAGGSVVAYERWRETGDQQILDEIEDYNRVDCISTEELRNWLVGIRPAAPWPSLGQDAGTKEVEEDADTQALRSALAASGLPQDRQDMLGNLGLFHKREAKPAQWAVFDSVGKDEDDLIDDLDALAGLEAIGPVEPVKRSFARSYRFPPQETKLRGGKKATVPVFDGPPISVSIEALDRTAREITVKAGPAKAHLLTDRLTLHPDWPLNTDIIAAALRDVIADQCGPRRFTAVDDLLSRAAPRLTTGGKPDLLDGADPVVGTIAAVAAMNGTALPIQGPPGTGKTYVTARAILALVRDGARVGIASNSHEAIRNVLMGCLNALEDVDLPITLDLVHKVSGNDDGYPDDCPVRRTADNAEAAGSGHVVGGTAFFFAREENIQAFDWLFVDEAGQVGLANMAAMGRAGRNIVLVGDPRQLPQVIQGAHPAPANLSCLDWMLGEHATLPPDRGIFLPTSRRMHPAVCRFISDQVYEGRLTSHTDTARQAVAGTPFPEAGAFWALVPHEGNAQVAPEEVAAIAAAASDLLKGIWTEKDGTSRPMRPNDIIVVAPYNAQVNALRDALPEAIRVGTVDKFQGQEAPVCLVSMTASSAEETARGMEFLFSLNRINVAVSRAKGLALVFGAARLREAKSETVEQMRLVNTLCALQVFESIGGCRAASETPATPDQLVRPL</sequence>
<dbReference type="EMBL" id="JACICB010000015">
    <property type="protein sequence ID" value="MBB3707781.1"/>
    <property type="molecule type" value="Genomic_DNA"/>
</dbReference>
<feature type="domain" description="DNA2/NAM7 helicase-like C-terminal" evidence="5">
    <location>
        <begin position="891"/>
        <end position="1066"/>
    </location>
</feature>
<dbReference type="RefSeq" id="WP_083948582.1">
    <property type="nucleotide sequence ID" value="NZ_CP015005.1"/>
</dbReference>
<evidence type="ECO:0008006" key="9">
    <source>
        <dbReference type="Google" id="ProtNLM"/>
    </source>
</evidence>
<dbReference type="CDD" id="cd18808">
    <property type="entry name" value="SF1_C_Upf1"/>
    <property type="match status" value="1"/>
</dbReference>
<dbReference type="InterPro" id="IPR050534">
    <property type="entry name" value="Coronavir_polyprotein_1ab"/>
</dbReference>
<organism evidence="7 8">
    <name type="scientific">Aminobacter aminovorans</name>
    <name type="common">Chelatobacter heintzii</name>
    <dbReference type="NCBI Taxonomy" id="83263"/>
    <lineage>
        <taxon>Bacteria</taxon>
        <taxon>Pseudomonadati</taxon>
        <taxon>Pseudomonadota</taxon>
        <taxon>Alphaproteobacteria</taxon>
        <taxon>Hyphomicrobiales</taxon>
        <taxon>Phyllobacteriaceae</taxon>
        <taxon>Aminobacter</taxon>
    </lineage>
</organism>
<dbReference type="InterPro" id="IPR038720">
    <property type="entry name" value="YprB_RNase_H-like_dom"/>
</dbReference>
<dbReference type="Proteomes" id="UP000577697">
    <property type="component" value="Unassembled WGS sequence"/>
</dbReference>
<evidence type="ECO:0000256" key="3">
    <source>
        <dbReference type="ARBA" id="ARBA00022806"/>
    </source>
</evidence>
<dbReference type="PANTHER" id="PTHR43788:SF8">
    <property type="entry name" value="DNA-BINDING PROTEIN SMUBP-2"/>
    <property type="match status" value="1"/>
</dbReference>
<evidence type="ECO:0000256" key="1">
    <source>
        <dbReference type="ARBA" id="ARBA00022741"/>
    </source>
</evidence>
<dbReference type="NCBIfam" id="TIGR03491">
    <property type="entry name" value="TM0106 family RecB-like putative nuclease"/>
    <property type="match status" value="1"/>
</dbReference>
<dbReference type="Gene3D" id="3.40.50.300">
    <property type="entry name" value="P-loop containing nucleotide triphosphate hydrolases"/>
    <property type="match status" value="2"/>
</dbReference>
<accession>A0ABR6HB79</accession>
<dbReference type="CDD" id="cd17934">
    <property type="entry name" value="DEXXQc_Upf1-like"/>
    <property type="match status" value="1"/>
</dbReference>
<keyword evidence="3" id="KW-0347">Helicase</keyword>
<proteinExistence type="predicted"/>
<protein>
    <recommendedName>
        <fullName evidence="9">Nuclease</fullName>
    </recommendedName>
</protein>
<dbReference type="Pfam" id="PF13482">
    <property type="entry name" value="RNase_H_2"/>
    <property type="match status" value="1"/>
</dbReference>
<dbReference type="InterPro" id="IPR041679">
    <property type="entry name" value="DNA2/NAM7-like_C"/>
</dbReference>